<dbReference type="Gene3D" id="1.10.3460.10">
    <property type="entry name" value="Chlorophyll a/b binding protein domain"/>
    <property type="match status" value="1"/>
</dbReference>
<dbReference type="EMBL" id="HBEC01041789">
    <property type="protein sequence ID" value="CAD8308082.1"/>
    <property type="molecule type" value="Transcribed_RNA"/>
</dbReference>
<protein>
    <submittedName>
        <fullName evidence="11">Uncharacterized protein</fullName>
    </submittedName>
</protein>
<dbReference type="AlphaFoldDB" id="A0A7R9VXC5"/>
<evidence type="ECO:0000256" key="10">
    <source>
        <dbReference type="SAM" id="Phobius"/>
    </source>
</evidence>
<feature type="region of interest" description="Disordered" evidence="9">
    <location>
        <begin position="1"/>
        <end position="71"/>
    </location>
</feature>
<comment type="subcellular location">
    <subcellularLocation>
        <location evidence="1">Membrane</location>
        <topology evidence="1">Multi-pass membrane protein</topology>
    </subcellularLocation>
    <subcellularLocation>
        <location evidence="2">Plastid</location>
        <location evidence="2">Chloroplast</location>
    </subcellularLocation>
</comment>
<dbReference type="InterPro" id="IPR022796">
    <property type="entry name" value="Chloroa_b-bind"/>
</dbReference>
<evidence type="ECO:0000256" key="2">
    <source>
        <dbReference type="ARBA" id="ARBA00004229"/>
    </source>
</evidence>
<organism evidence="11">
    <name type="scientific">Chlamydomonas euryale</name>
    <dbReference type="NCBI Taxonomy" id="1486919"/>
    <lineage>
        <taxon>Eukaryota</taxon>
        <taxon>Viridiplantae</taxon>
        <taxon>Chlorophyta</taxon>
        <taxon>core chlorophytes</taxon>
        <taxon>Chlorophyceae</taxon>
        <taxon>CS clade</taxon>
        <taxon>Chlamydomonadales</taxon>
        <taxon>Chlamydomonadaceae</taxon>
        <taxon>Chlamydomonas</taxon>
    </lineage>
</organism>
<keyword evidence="3" id="KW-0150">Chloroplast</keyword>
<proteinExistence type="inferred from homology"/>
<evidence type="ECO:0000256" key="4">
    <source>
        <dbReference type="ARBA" id="ARBA00022640"/>
    </source>
</evidence>
<evidence type="ECO:0000256" key="3">
    <source>
        <dbReference type="ARBA" id="ARBA00022528"/>
    </source>
</evidence>
<evidence type="ECO:0000256" key="6">
    <source>
        <dbReference type="ARBA" id="ARBA00022989"/>
    </source>
</evidence>
<evidence type="ECO:0000256" key="7">
    <source>
        <dbReference type="ARBA" id="ARBA00023136"/>
    </source>
</evidence>
<evidence type="ECO:0000256" key="1">
    <source>
        <dbReference type="ARBA" id="ARBA00004141"/>
    </source>
</evidence>
<feature type="compositionally biased region" description="Pro residues" evidence="9">
    <location>
        <begin position="48"/>
        <end position="69"/>
    </location>
</feature>
<dbReference type="GO" id="GO:0016020">
    <property type="term" value="C:membrane"/>
    <property type="evidence" value="ECO:0007669"/>
    <property type="project" value="UniProtKB-SubCell"/>
</dbReference>
<dbReference type="SUPFAM" id="SSF103511">
    <property type="entry name" value="Chlorophyll a-b binding protein"/>
    <property type="match status" value="1"/>
</dbReference>
<gene>
    <name evidence="11" type="ORF">CEUR00632_LOCUS19456</name>
</gene>
<name>A0A7R9VXC5_9CHLO</name>
<dbReference type="Pfam" id="PF00504">
    <property type="entry name" value="Chloroa_b-bind"/>
    <property type="match status" value="1"/>
</dbReference>
<evidence type="ECO:0000256" key="9">
    <source>
        <dbReference type="SAM" id="MobiDB-lite"/>
    </source>
</evidence>
<evidence type="ECO:0000256" key="5">
    <source>
        <dbReference type="ARBA" id="ARBA00022692"/>
    </source>
</evidence>
<reference evidence="11" key="1">
    <citation type="submission" date="2021-01" db="EMBL/GenBank/DDBJ databases">
        <authorList>
            <person name="Corre E."/>
            <person name="Pelletier E."/>
            <person name="Niang G."/>
            <person name="Scheremetjew M."/>
            <person name="Finn R."/>
            <person name="Kale V."/>
            <person name="Holt S."/>
            <person name="Cochrane G."/>
            <person name="Meng A."/>
            <person name="Brown T."/>
            <person name="Cohen L."/>
        </authorList>
    </citation>
    <scope>NUCLEOTIDE SEQUENCE</scope>
    <source>
        <strain evidence="11">CCMP219</strain>
    </source>
</reference>
<feature type="transmembrane region" description="Helical" evidence="10">
    <location>
        <begin position="120"/>
        <end position="137"/>
    </location>
</feature>
<evidence type="ECO:0000313" key="11">
    <source>
        <dbReference type="EMBL" id="CAD8308082.1"/>
    </source>
</evidence>
<keyword evidence="4" id="KW-0934">Plastid</keyword>
<keyword evidence="5 10" id="KW-0812">Transmembrane</keyword>
<keyword evidence="6 10" id="KW-1133">Transmembrane helix</keyword>
<dbReference type="GO" id="GO:0009507">
    <property type="term" value="C:chloroplast"/>
    <property type="evidence" value="ECO:0007669"/>
    <property type="project" value="UniProtKB-SubCell"/>
</dbReference>
<accession>A0A7R9VXC5</accession>
<sequence>MMLTKSVAMSGRTVTRPAMSGRTAAIAQPTLRSRCVAMRSAEENKEAPPTPETPPSAEPPKPPAPPAAPKAPGFGEVMAFSGIGPETINGRLAMLGFVAAVGAELSTGEPVLQQWAQAPTMIFATFALIIVGSLVPFLQGDKNKTAVGPLTPSAELLNGRAAMIGFASLLILEAVNGRALL</sequence>
<dbReference type="PANTHER" id="PTHR14154">
    <property type="entry name" value="UPF0041 BRAIN PROTEIN 44-RELATED"/>
    <property type="match status" value="1"/>
</dbReference>
<keyword evidence="7 10" id="KW-0472">Membrane</keyword>
<evidence type="ECO:0000256" key="8">
    <source>
        <dbReference type="ARBA" id="ARBA00037956"/>
    </source>
</evidence>
<comment type="similarity">
    <text evidence="8">Belongs to the ELIP/psbS family.</text>
</comment>